<evidence type="ECO:0000313" key="1">
    <source>
        <dbReference type="EMBL" id="MFC3443912.1"/>
    </source>
</evidence>
<gene>
    <name evidence="1" type="ORF">ACFOKF_22440</name>
</gene>
<proteinExistence type="predicted"/>
<comment type="caution">
    <text evidence="1">The sequence shown here is derived from an EMBL/GenBank/DDBJ whole genome shotgun (WGS) entry which is preliminary data.</text>
</comment>
<dbReference type="Pfam" id="PF20131">
    <property type="entry name" value="MC3"/>
    <property type="match status" value="1"/>
</dbReference>
<dbReference type="EMBL" id="JBHRVU010000005">
    <property type="protein sequence ID" value="MFC3443912.1"/>
    <property type="molecule type" value="Genomic_DNA"/>
</dbReference>
<dbReference type="RefSeq" id="WP_380798818.1">
    <property type="nucleotide sequence ID" value="NZ_JBHRVU010000005.1"/>
</dbReference>
<reference evidence="2" key="1">
    <citation type="journal article" date="2019" name="Int. J. Syst. Evol. Microbiol.">
        <title>The Global Catalogue of Microorganisms (GCM) 10K type strain sequencing project: providing services to taxonomists for standard genome sequencing and annotation.</title>
        <authorList>
            <consortium name="The Broad Institute Genomics Platform"/>
            <consortium name="The Broad Institute Genome Sequencing Center for Infectious Disease"/>
            <person name="Wu L."/>
            <person name="Ma J."/>
        </authorList>
    </citation>
    <scope>NUCLEOTIDE SEQUENCE [LARGE SCALE GENOMIC DNA]</scope>
    <source>
        <strain evidence="2">CCM 7491</strain>
    </source>
</reference>
<protein>
    <submittedName>
        <fullName evidence="1">Three component ABC system middle component</fullName>
    </submittedName>
</protein>
<dbReference type="Proteomes" id="UP001595681">
    <property type="component" value="Unassembled WGS sequence"/>
</dbReference>
<sequence>MREDHEELVLRNPAFVSCALWYFARTFSDSREGRSPTLAHMVLATAMLLHERTVEKIARMQFESGLLKAVVEEPELFAGLQRRVEAALPVCLTALQVGVSTQLLMRDGDSGLPAFRAGGAALPIPIRQNNSTNSAARRLGAWIAADDLPILQARLGVKL</sequence>
<evidence type="ECO:0000313" key="2">
    <source>
        <dbReference type="Proteomes" id="UP001595681"/>
    </source>
</evidence>
<accession>A0ABV7NNL1</accession>
<dbReference type="InterPro" id="IPR045390">
    <property type="entry name" value="ABC-3C_MC3"/>
</dbReference>
<name>A0ABV7NNL1_9SPHN</name>
<keyword evidence="2" id="KW-1185">Reference proteome</keyword>
<organism evidence="1 2">
    <name type="scientific">Sphingobium rhizovicinum</name>
    <dbReference type="NCBI Taxonomy" id="432308"/>
    <lineage>
        <taxon>Bacteria</taxon>
        <taxon>Pseudomonadati</taxon>
        <taxon>Pseudomonadota</taxon>
        <taxon>Alphaproteobacteria</taxon>
        <taxon>Sphingomonadales</taxon>
        <taxon>Sphingomonadaceae</taxon>
        <taxon>Sphingobium</taxon>
    </lineage>
</organism>